<dbReference type="PANTHER" id="PTHR10426">
    <property type="entry name" value="STRICTOSIDINE SYNTHASE-RELATED"/>
    <property type="match status" value="1"/>
</dbReference>
<feature type="chain" id="PRO_5043381924" evidence="5">
    <location>
        <begin position="22"/>
        <end position="343"/>
    </location>
</feature>
<proteinExistence type="inferred from homology"/>
<feature type="domain" description="Strictosidine synthase conserved region" evidence="6">
    <location>
        <begin position="149"/>
        <end position="238"/>
    </location>
</feature>
<dbReference type="AlphaFoldDB" id="A0AAV1CDR3"/>
<sequence>MAVLSFLIIILISCSPSMLQAQLQQSYKFKKLNLPSRGSESCAFDPNGGGPYTSLNDGRIVKYQGPQTGFTDFATTSAQRTKELCDGQFTDDRVELAIKCGRPIGLEFNQKTGDLYIADAFHGPMVVGPQGGLATPVCDGDGVPTDVPDAIDVDPVTGTIFYTDVGTSILKIRNLTEFILSGDTSGRLLKYDPMTKQRTVVLTGLAGPTGLAVSKDGTFVAVSEYVAGRIRKFWIKGPKANTSEVMVNLPGNPDNIKRTESGDFWVPVNIERFLPKKATFPLAQKFNSEGQILETVHFFEEYNDVYITEVHQHHAHLFVASVYADFVGVFKGVKCVTDMAYDI</sequence>
<evidence type="ECO:0000313" key="7">
    <source>
        <dbReference type="EMBL" id="CAI9092728.1"/>
    </source>
</evidence>
<keyword evidence="3" id="KW-0926">Vacuole</keyword>
<keyword evidence="4" id="KW-0325">Glycoprotein</keyword>
<organism evidence="7 8">
    <name type="scientific">Oldenlandia corymbosa var. corymbosa</name>
    <dbReference type="NCBI Taxonomy" id="529605"/>
    <lineage>
        <taxon>Eukaryota</taxon>
        <taxon>Viridiplantae</taxon>
        <taxon>Streptophyta</taxon>
        <taxon>Embryophyta</taxon>
        <taxon>Tracheophyta</taxon>
        <taxon>Spermatophyta</taxon>
        <taxon>Magnoliopsida</taxon>
        <taxon>eudicotyledons</taxon>
        <taxon>Gunneridae</taxon>
        <taxon>Pentapetalae</taxon>
        <taxon>asterids</taxon>
        <taxon>lamiids</taxon>
        <taxon>Gentianales</taxon>
        <taxon>Rubiaceae</taxon>
        <taxon>Rubioideae</taxon>
        <taxon>Spermacoceae</taxon>
        <taxon>Hedyotis-Oldenlandia complex</taxon>
        <taxon>Oldenlandia</taxon>
    </lineage>
</organism>
<evidence type="ECO:0000256" key="5">
    <source>
        <dbReference type="SAM" id="SignalP"/>
    </source>
</evidence>
<keyword evidence="5" id="KW-0732">Signal</keyword>
<dbReference type="GO" id="GO:0005773">
    <property type="term" value="C:vacuole"/>
    <property type="evidence" value="ECO:0007669"/>
    <property type="project" value="UniProtKB-SubCell"/>
</dbReference>
<gene>
    <name evidence="7" type="ORF">OLC1_LOCUS4316</name>
</gene>
<dbReference type="Proteomes" id="UP001161247">
    <property type="component" value="Chromosome 2"/>
</dbReference>
<dbReference type="InterPro" id="IPR011042">
    <property type="entry name" value="6-blade_b-propeller_TolB-like"/>
</dbReference>
<accession>A0AAV1CDR3</accession>
<feature type="signal peptide" evidence="5">
    <location>
        <begin position="1"/>
        <end position="21"/>
    </location>
</feature>
<dbReference type="SUPFAM" id="SSF63829">
    <property type="entry name" value="Calcium-dependent phosphotriesterase"/>
    <property type="match status" value="1"/>
</dbReference>
<dbReference type="InterPro" id="IPR018119">
    <property type="entry name" value="Strictosidine_synth_cons-reg"/>
</dbReference>
<name>A0AAV1CDR3_OLDCO</name>
<keyword evidence="8" id="KW-1185">Reference proteome</keyword>
<evidence type="ECO:0000256" key="2">
    <source>
        <dbReference type="ARBA" id="ARBA00009191"/>
    </source>
</evidence>
<dbReference type="PANTHER" id="PTHR10426:SF136">
    <property type="entry name" value="PROTEIN STRICTOSIDINE SYNTHASE-LIKE 9-LIKE"/>
    <property type="match status" value="1"/>
</dbReference>
<evidence type="ECO:0000256" key="1">
    <source>
        <dbReference type="ARBA" id="ARBA00004116"/>
    </source>
</evidence>
<dbReference type="Gene3D" id="2.120.10.30">
    <property type="entry name" value="TolB, C-terminal domain"/>
    <property type="match status" value="1"/>
</dbReference>
<dbReference type="GO" id="GO:0012505">
    <property type="term" value="C:endomembrane system"/>
    <property type="evidence" value="ECO:0007669"/>
    <property type="project" value="TreeGrafter"/>
</dbReference>
<dbReference type="GO" id="GO:0016787">
    <property type="term" value="F:hydrolase activity"/>
    <property type="evidence" value="ECO:0007669"/>
    <property type="project" value="TreeGrafter"/>
</dbReference>
<reference evidence="7" key="1">
    <citation type="submission" date="2023-03" db="EMBL/GenBank/DDBJ databases">
        <authorList>
            <person name="Julca I."/>
        </authorList>
    </citation>
    <scope>NUCLEOTIDE SEQUENCE</scope>
</reference>
<dbReference type="EMBL" id="OX459119">
    <property type="protein sequence ID" value="CAI9092728.1"/>
    <property type="molecule type" value="Genomic_DNA"/>
</dbReference>
<evidence type="ECO:0000259" key="6">
    <source>
        <dbReference type="Pfam" id="PF03088"/>
    </source>
</evidence>
<protein>
    <submittedName>
        <fullName evidence="7">OLC1v1028049C1</fullName>
    </submittedName>
</protein>
<evidence type="ECO:0000256" key="4">
    <source>
        <dbReference type="ARBA" id="ARBA00023180"/>
    </source>
</evidence>
<dbReference type="Pfam" id="PF03088">
    <property type="entry name" value="Str_synth"/>
    <property type="match status" value="1"/>
</dbReference>
<comment type="similarity">
    <text evidence="2">Belongs to the strictosidine synthase family.</text>
</comment>
<evidence type="ECO:0000313" key="8">
    <source>
        <dbReference type="Proteomes" id="UP001161247"/>
    </source>
</evidence>
<comment type="subcellular location">
    <subcellularLocation>
        <location evidence="1">Vacuole</location>
    </subcellularLocation>
</comment>
<evidence type="ECO:0000256" key="3">
    <source>
        <dbReference type="ARBA" id="ARBA00022554"/>
    </source>
</evidence>